<dbReference type="RefSeq" id="WP_013010664.1">
    <property type="nucleotide sequence ID" value="NC_013943.1"/>
</dbReference>
<proteinExistence type="predicted"/>
<dbReference type="STRING" id="522772.Dacet_1370"/>
<dbReference type="KEGG" id="dap:Dacet_1370"/>
<dbReference type="HOGENOM" id="CLU_1666542_0_0_0"/>
<organism evidence="1 2">
    <name type="scientific">Denitrovibrio acetiphilus (strain DSM 12809 / NBRC 114555 / N2460)</name>
    <dbReference type="NCBI Taxonomy" id="522772"/>
    <lineage>
        <taxon>Bacteria</taxon>
        <taxon>Pseudomonadati</taxon>
        <taxon>Deferribacterota</taxon>
        <taxon>Deferribacteres</taxon>
        <taxon>Deferribacterales</taxon>
        <taxon>Geovibrionaceae</taxon>
        <taxon>Denitrovibrio</taxon>
    </lineage>
</organism>
<dbReference type="Proteomes" id="UP000002012">
    <property type="component" value="Chromosome"/>
</dbReference>
<reference evidence="1 2" key="1">
    <citation type="journal article" date="2010" name="Stand. Genomic Sci.">
        <title>Complete genome sequence of Denitrovibrio acetiphilus type strain (N2460).</title>
        <authorList>
            <person name="Kiss H."/>
            <person name="Lang E."/>
            <person name="Lapidus A."/>
            <person name="Copeland A."/>
            <person name="Nolan M."/>
            <person name="Glavina Del Rio T."/>
            <person name="Chen F."/>
            <person name="Lucas S."/>
            <person name="Tice H."/>
            <person name="Cheng J.F."/>
            <person name="Han C."/>
            <person name="Goodwin L."/>
            <person name="Pitluck S."/>
            <person name="Liolios K."/>
            <person name="Pati A."/>
            <person name="Ivanova N."/>
            <person name="Mavromatis K."/>
            <person name="Chen A."/>
            <person name="Palaniappan K."/>
            <person name="Land M."/>
            <person name="Hauser L."/>
            <person name="Chang Y.J."/>
            <person name="Jeffries C.D."/>
            <person name="Detter J.C."/>
            <person name="Brettin T."/>
            <person name="Spring S."/>
            <person name="Rohde M."/>
            <person name="Goker M."/>
            <person name="Woyke T."/>
            <person name="Bristow J."/>
            <person name="Eisen J.A."/>
            <person name="Markowitz V."/>
            <person name="Hugenholtz P."/>
            <person name="Kyrpides N.C."/>
            <person name="Klenk H.P."/>
        </authorList>
    </citation>
    <scope>NUCLEOTIDE SEQUENCE [LARGE SCALE GENOMIC DNA]</scope>
    <source>
        <strain evidence="2">DSM 12809 / NBRC 114555 / N2460</strain>
    </source>
</reference>
<keyword evidence="2" id="KW-1185">Reference proteome</keyword>
<protein>
    <recommendedName>
        <fullName evidence="3">Flagellar protein FliL</fullName>
    </recommendedName>
</protein>
<dbReference type="PaxDb" id="522772-Dacet_1370"/>
<evidence type="ECO:0000313" key="1">
    <source>
        <dbReference type="EMBL" id="ADD68142.1"/>
    </source>
</evidence>
<sequence length="158" mass="17980" precursor="true">MIKYLMGSVIVLILAYFVVTLSVKQTGVTDKFDKAMDVPIGEFSSMGIRKADVEEDGYILYMDNLNLYESRDKHGTNCFTNLEIYFPKKKNAKLVMKLRYNVGVFLAKPLREMTAKEALTPEGQTAMIKSLKNGYAENYGIENMTKVVMKDFTCQELD</sequence>
<name>D4H7Z3_DENA2</name>
<accession>D4H7Z3</accession>
<evidence type="ECO:0008006" key="3">
    <source>
        <dbReference type="Google" id="ProtNLM"/>
    </source>
</evidence>
<gene>
    <name evidence="1" type="ordered locus">Dacet_1370</name>
</gene>
<dbReference type="AlphaFoldDB" id="D4H7Z3"/>
<dbReference type="InParanoid" id="D4H7Z3"/>
<dbReference type="EMBL" id="CP001968">
    <property type="protein sequence ID" value="ADD68142.1"/>
    <property type="molecule type" value="Genomic_DNA"/>
</dbReference>
<evidence type="ECO:0000313" key="2">
    <source>
        <dbReference type="Proteomes" id="UP000002012"/>
    </source>
</evidence>